<comment type="caution">
    <text evidence="1">The sequence shown here is derived from an EMBL/GenBank/DDBJ whole genome shotgun (WGS) entry which is preliminary data.</text>
</comment>
<keyword evidence="2" id="KW-1185">Reference proteome</keyword>
<dbReference type="Gene3D" id="3.30.420.10">
    <property type="entry name" value="Ribonuclease H-like superfamily/Ribonuclease H"/>
    <property type="match status" value="1"/>
</dbReference>
<accession>A0A8X6UZH2</accession>
<dbReference type="AlphaFoldDB" id="A0A8X6UZH2"/>
<dbReference type="PANTHER" id="PTHR47326:SF1">
    <property type="entry name" value="HTH PSQ-TYPE DOMAIN-CONTAINING PROTEIN"/>
    <property type="match status" value="1"/>
</dbReference>
<dbReference type="EMBL" id="BMAU01021069">
    <property type="protein sequence ID" value="GFX89268.1"/>
    <property type="molecule type" value="Genomic_DNA"/>
</dbReference>
<organism evidence="1 2">
    <name type="scientific">Trichonephila clavipes</name>
    <name type="common">Golden silk orbweaver</name>
    <name type="synonym">Nephila clavipes</name>
    <dbReference type="NCBI Taxonomy" id="2585209"/>
    <lineage>
        <taxon>Eukaryota</taxon>
        <taxon>Metazoa</taxon>
        <taxon>Ecdysozoa</taxon>
        <taxon>Arthropoda</taxon>
        <taxon>Chelicerata</taxon>
        <taxon>Arachnida</taxon>
        <taxon>Araneae</taxon>
        <taxon>Araneomorphae</taxon>
        <taxon>Entelegynae</taxon>
        <taxon>Araneoidea</taxon>
        <taxon>Nephilidae</taxon>
        <taxon>Trichonephila</taxon>
    </lineage>
</organism>
<dbReference type="GO" id="GO:0003676">
    <property type="term" value="F:nucleic acid binding"/>
    <property type="evidence" value="ECO:0007669"/>
    <property type="project" value="InterPro"/>
</dbReference>
<protein>
    <recommendedName>
        <fullName evidence="3">Transposase</fullName>
    </recommendedName>
</protein>
<gene>
    <name evidence="1" type="primary">X975_13968</name>
    <name evidence="1" type="ORF">TNCV_1339671</name>
</gene>
<evidence type="ECO:0000313" key="2">
    <source>
        <dbReference type="Proteomes" id="UP000887159"/>
    </source>
</evidence>
<evidence type="ECO:0000313" key="1">
    <source>
        <dbReference type="EMBL" id="GFX89268.1"/>
    </source>
</evidence>
<dbReference type="Proteomes" id="UP000887159">
    <property type="component" value="Unassembled WGS sequence"/>
</dbReference>
<sequence length="316" mass="35660">MSPVSLLDYALSTPEHALPLKSLFHPQYLRVSLLKLVKRFEETGKLEDRARAGRPCLKEARAPCIAVEMEAIASEAASGTSSAREAARRLGLPPSSVRNILHRIFQLYTYKLQSCRELLPADTAQREAFAKWAFSKMEQDPTWVFNILWTDEAHFSLHGPFFFETQCPVNGWITETVTAHRYLTLLRETVVPSLIQRSQISNVTLMQDGATSHTANPVKTFLIQTFGEDRIISRRCRYPWPPRSPDLTPADFWLWGYLKSRVYLSGPSSLSELKDAIRREVSSIHPDVLHSAVAGFVTRLECLLPCGGGQVEHILV</sequence>
<proteinExistence type="predicted"/>
<dbReference type="InterPro" id="IPR036397">
    <property type="entry name" value="RNaseH_sf"/>
</dbReference>
<reference evidence="1" key="1">
    <citation type="submission" date="2020-08" db="EMBL/GenBank/DDBJ databases">
        <title>Multicomponent nature underlies the extraordinary mechanical properties of spider dragline silk.</title>
        <authorList>
            <person name="Kono N."/>
            <person name="Nakamura H."/>
            <person name="Mori M."/>
            <person name="Yoshida Y."/>
            <person name="Ohtoshi R."/>
            <person name="Malay A.D."/>
            <person name="Moran D.A.P."/>
            <person name="Tomita M."/>
            <person name="Numata K."/>
            <person name="Arakawa K."/>
        </authorList>
    </citation>
    <scope>NUCLEOTIDE SEQUENCE</scope>
</reference>
<name>A0A8X6UZH2_TRICX</name>
<dbReference type="PANTHER" id="PTHR47326">
    <property type="entry name" value="TRANSPOSABLE ELEMENT TC3 TRANSPOSASE-LIKE PROTEIN"/>
    <property type="match status" value="1"/>
</dbReference>
<evidence type="ECO:0008006" key="3">
    <source>
        <dbReference type="Google" id="ProtNLM"/>
    </source>
</evidence>